<dbReference type="Proteomes" id="UP000660380">
    <property type="component" value="Unassembled WGS sequence"/>
</dbReference>
<comment type="caution">
    <text evidence="1">The sequence shown here is derived from an EMBL/GenBank/DDBJ whole genome shotgun (WGS) entry which is preliminary data.</text>
</comment>
<name>A0ABR8GV75_9CYAN</name>
<evidence type="ECO:0000313" key="2">
    <source>
        <dbReference type="Proteomes" id="UP000660380"/>
    </source>
</evidence>
<keyword evidence="2" id="KW-1185">Reference proteome</keyword>
<organism evidence="1 2">
    <name type="scientific">Scytonema hofmannii FACHB-248</name>
    <dbReference type="NCBI Taxonomy" id="1842502"/>
    <lineage>
        <taxon>Bacteria</taxon>
        <taxon>Bacillati</taxon>
        <taxon>Cyanobacteriota</taxon>
        <taxon>Cyanophyceae</taxon>
        <taxon>Nostocales</taxon>
        <taxon>Scytonemataceae</taxon>
        <taxon>Scytonema</taxon>
    </lineage>
</organism>
<gene>
    <name evidence="1" type="ORF">H6G81_21135</name>
</gene>
<sequence>MTFEKRNKLGARPLNAEPMDRSPVCFNVRLGVREKLKTVPDWKERLREFVDKLIEDMDKQ</sequence>
<proteinExistence type="predicted"/>
<protein>
    <submittedName>
        <fullName evidence="1">Uncharacterized protein</fullName>
    </submittedName>
</protein>
<evidence type="ECO:0000313" key="1">
    <source>
        <dbReference type="EMBL" id="MBD2606969.1"/>
    </source>
</evidence>
<accession>A0ABR8GV75</accession>
<reference evidence="1 2" key="1">
    <citation type="journal article" date="2020" name="ISME J.">
        <title>Comparative genomics reveals insights into cyanobacterial evolution and habitat adaptation.</title>
        <authorList>
            <person name="Chen M.Y."/>
            <person name="Teng W.K."/>
            <person name="Zhao L."/>
            <person name="Hu C.X."/>
            <person name="Zhou Y.K."/>
            <person name="Han B.P."/>
            <person name="Song L.R."/>
            <person name="Shu W.S."/>
        </authorList>
    </citation>
    <scope>NUCLEOTIDE SEQUENCE [LARGE SCALE GENOMIC DNA]</scope>
    <source>
        <strain evidence="1 2">FACHB-248</strain>
    </source>
</reference>
<dbReference type="EMBL" id="JACJTA010000052">
    <property type="protein sequence ID" value="MBD2606969.1"/>
    <property type="molecule type" value="Genomic_DNA"/>
</dbReference>
<dbReference type="RefSeq" id="WP_029631416.1">
    <property type="nucleotide sequence ID" value="NZ_JACJTA010000052.1"/>
</dbReference>